<dbReference type="SUPFAM" id="SSF140453">
    <property type="entry name" value="EsxAB dimer-like"/>
    <property type="match status" value="1"/>
</dbReference>
<dbReference type="Proteomes" id="UP001183619">
    <property type="component" value="Unassembled WGS sequence"/>
</dbReference>
<gene>
    <name evidence="2" type="ORF">J2S37_001268</name>
</gene>
<proteinExistence type="inferred from homology"/>
<dbReference type="EMBL" id="JAVDYF010000001">
    <property type="protein sequence ID" value="MDR7354730.1"/>
    <property type="molecule type" value="Genomic_DNA"/>
</dbReference>
<evidence type="ECO:0000313" key="2">
    <source>
        <dbReference type="EMBL" id="MDR7354730.1"/>
    </source>
</evidence>
<dbReference type="Pfam" id="PF06013">
    <property type="entry name" value="WXG100"/>
    <property type="match status" value="1"/>
</dbReference>
<organism evidence="2 3">
    <name type="scientific">Corynebacterium felinum</name>
    <dbReference type="NCBI Taxonomy" id="131318"/>
    <lineage>
        <taxon>Bacteria</taxon>
        <taxon>Bacillati</taxon>
        <taxon>Actinomycetota</taxon>
        <taxon>Actinomycetes</taxon>
        <taxon>Mycobacteriales</taxon>
        <taxon>Corynebacteriaceae</taxon>
        <taxon>Corynebacterium</taxon>
    </lineage>
</organism>
<accession>A0ABU2B800</accession>
<dbReference type="NCBIfam" id="TIGR03930">
    <property type="entry name" value="WXG100_ESAT6"/>
    <property type="match status" value="1"/>
</dbReference>
<evidence type="ECO:0000313" key="3">
    <source>
        <dbReference type="Proteomes" id="UP001183619"/>
    </source>
</evidence>
<comment type="caution">
    <text evidence="2">The sequence shown here is derived from an EMBL/GenBank/DDBJ whole genome shotgun (WGS) entry which is preliminary data.</text>
</comment>
<keyword evidence="3" id="KW-1185">Reference proteome</keyword>
<protein>
    <recommendedName>
        <fullName evidence="1">ESAT-6-like protein</fullName>
    </recommendedName>
</protein>
<reference evidence="2 3" key="1">
    <citation type="submission" date="2023-07" db="EMBL/GenBank/DDBJ databases">
        <title>Sequencing the genomes of 1000 actinobacteria strains.</title>
        <authorList>
            <person name="Klenk H.-P."/>
        </authorList>
    </citation>
    <scope>NUCLEOTIDE SEQUENCE [LARGE SCALE GENOMIC DNA]</scope>
    <source>
        <strain evidence="2 3">DSM 44508</strain>
    </source>
</reference>
<evidence type="ECO:0000256" key="1">
    <source>
        <dbReference type="RuleBase" id="RU362001"/>
    </source>
</evidence>
<name>A0ABU2B800_9CORY</name>
<dbReference type="RefSeq" id="WP_277104650.1">
    <property type="nucleotide sequence ID" value="NZ_BAAAJS010000049.1"/>
</dbReference>
<dbReference type="InterPro" id="IPR036689">
    <property type="entry name" value="ESAT-6-like_sf"/>
</dbReference>
<dbReference type="InterPro" id="IPR010310">
    <property type="entry name" value="T7SS_ESAT-6-like"/>
</dbReference>
<sequence length="95" mass="10200">MDMIKYGFGDIEAAAGDIQSTSGRINSLLEGLKQQISPMVSTWEGQSATAYQEAQAKWDKAAAELNTILATISQTVRSGNDRMSDVNRSAAASWS</sequence>
<dbReference type="Gene3D" id="1.10.287.1060">
    <property type="entry name" value="ESAT-6-like"/>
    <property type="match status" value="1"/>
</dbReference>
<comment type="similarity">
    <text evidence="1">Belongs to the WXG100 family.</text>
</comment>